<reference evidence="1" key="1">
    <citation type="submission" date="2017-06" db="EMBL/GenBank/DDBJ databases">
        <authorList>
            <person name="Assis F.L."/>
            <person name="Abrahao J.S."/>
            <person name="Silva L."/>
            <person name="Khalil J.B."/>
            <person name="Rodrigues R."/>
            <person name="Silva L.S."/>
            <person name="Boratto P."/>
            <person name="Andrade M."/>
            <person name="Kroon E.G."/>
            <person name="Ribeiro B."/>
            <person name="Bergier I."/>
            <person name="Seligmann H."/>
            <person name="Ghigo E."/>
            <person name="Colson P."/>
            <person name="Levasseur A."/>
            <person name="Raoult D."/>
            <person name="Scola B.L."/>
        </authorList>
    </citation>
    <scope>NUCLEOTIDE SEQUENCE</scope>
    <source>
        <strain evidence="1">Deep ocean</strain>
    </source>
</reference>
<dbReference type="RefSeq" id="YP_010780277.1">
    <property type="nucleotide sequence ID" value="NC_075038.1"/>
</dbReference>
<dbReference type="KEGG" id="vg:80516968"/>
<organism evidence="1">
    <name type="scientific">Tupanvirus deep ocean</name>
    <dbReference type="NCBI Taxonomy" id="2126984"/>
    <lineage>
        <taxon>Viruses</taxon>
        <taxon>Varidnaviria</taxon>
        <taxon>Bamfordvirae</taxon>
        <taxon>Nucleocytoviricota</taxon>
        <taxon>Megaviricetes</taxon>
        <taxon>Imitervirales</taxon>
        <taxon>Mimiviridae</taxon>
        <taxon>Megamimivirinae</taxon>
        <taxon>Tupanvirus</taxon>
        <taxon>Tupanvirus altamarinense</taxon>
    </lineage>
</organism>
<protein>
    <submittedName>
        <fullName evidence="1">Putative ORFan</fullName>
    </submittedName>
</protein>
<dbReference type="GeneID" id="80516968"/>
<proteinExistence type="predicted"/>
<sequence length="167" mass="17715">MGRYGGFYGGCGPCGGGYYDNSFANNGWNNAYDANHAQNNYAARNSNVVANKREVYYEKEACYNSNDNACCANNQVDNCSAWNGGCNSCGNYGTGYGGCGYGGPGPYVGGCVGGYYGPRKVYGKGYGGYYKPYGYGKHYGPKGFGAPNAKLHKGLGYNVAKRSGYDD</sequence>
<accession>A0A6N1ND99</accession>
<reference evidence="1" key="2">
    <citation type="journal article" date="2018" name="Nat. Commun.">
        <title>Tailed giant Tupanvirus possesses the most complete translational apparatus of the known virosphere.</title>
        <authorList>
            <person name="Abrahao J."/>
            <person name="Silva L."/>
            <person name="Silva L.S."/>
            <person name="Khalil J.Y.B."/>
            <person name="Rodrigues R."/>
            <person name="Arantes T."/>
            <person name="Assis F."/>
            <person name="Boratto P."/>
            <person name="Andrade M."/>
            <person name="Kroon E.G."/>
            <person name="Ribeiro B."/>
            <person name="Bergier I."/>
            <person name="Seligmann H."/>
            <person name="Ghigo E."/>
            <person name="Colson P."/>
            <person name="Levasseur A."/>
            <person name="Kroemer G."/>
            <person name="Raoult D."/>
            <person name="La Scola B."/>
        </authorList>
    </citation>
    <scope>NUCLEOTIDE SEQUENCE [LARGE SCALE GENOMIC DNA]</scope>
    <source>
        <strain evidence="1">Deep ocean</strain>
    </source>
</reference>
<evidence type="ECO:0000313" key="1">
    <source>
        <dbReference type="EMBL" id="QKU33669.1"/>
    </source>
</evidence>
<dbReference type="EMBL" id="MF405918">
    <property type="protein sequence ID" value="QKU33669.1"/>
    <property type="molecule type" value="Genomic_DNA"/>
</dbReference>
<name>A0A6N1ND99_9VIRU</name>